<dbReference type="OrthoDB" id="6257037at2759"/>
<dbReference type="EMBL" id="ASPP01001749">
    <property type="protein sequence ID" value="ETO35305.1"/>
    <property type="molecule type" value="Genomic_DNA"/>
</dbReference>
<feature type="non-terminal residue" evidence="1">
    <location>
        <position position="209"/>
    </location>
</feature>
<keyword evidence="2" id="KW-1185">Reference proteome</keyword>
<accession>X6P9R9</accession>
<gene>
    <name evidence="1" type="ORF">RFI_01758</name>
</gene>
<evidence type="ECO:0000313" key="1">
    <source>
        <dbReference type="EMBL" id="ETO35305.1"/>
    </source>
</evidence>
<sequence length="209" mass="25104">EFNSFCITWKDRHNRIYKEPLNPYLTTLKQGLQHIKNKIQKRERLMFGTDELVSFQCLFEEWSPQIESNMRDKNLLLHDIYKHLPHYPMQGSIVPYKRTIDIKRINLPKKGDLDIEFYPPDKKSTFNPFLYECDINKLQIIHDALHFKIMKTDELKKLLHEVIKNNYLCDLIAPKYANNKKKCYNDIKQQIDYDEKNDGCKIILNDKIL</sequence>
<dbReference type="AlphaFoldDB" id="X6P9R9"/>
<feature type="non-terminal residue" evidence="1">
    <location>
        <position position="1"/>
    </location>
</feature>
<proteinExistence type="predicted"/>
<evidence type="ECO:0000313" key="2">
    <source>
        <dbReference type="Proteomes" id="UP000023152"/>
    </source>
</evidence>
<reference evidence="1 2" key="1">
    <citation type="journal article" date="2013" name="Curr. Biol.">
        <title>The Genome of the Foraminiferan Reticulomyxa filosa.</title>
        <authorList>
            <person name="Glockner G."/>
            <person name="Hulsmann N."/>
            <person name="Schleicher M."/>
            <person name="Noegel A.A."/>
            <person name="Eichinger L."/>
            <person name="Gallinger C."/>
            <person name="Pawlowski J."/>
            <person name="Sierra R."/>
            <person name="Euteneuer U."/>
            <person name="Pillet L."/>
            <person name="Moustafa A."/>
            <person name="Platzer M."/>
            <person name="Groth M."/>
            <person name="Szafranski K."/>
            <person name="Schliwa M."/>
        </authorList>
    </citation>
    <scope>NUCLEOTIDE SEQUENCE [LARGE SCALE GENOMIC DNA]</scope>
</reference>
<protein>
    <submittedName>
        <fullName evidence="1">Uncharacterized protein</fullName>
    </submittedName>
</protein>
<name>X6P9R9_RETFI</name>
<comment type="caution">
    <text evidence="1">The sequence shown here is derived from an EMBL/GenBank/DDBJ whole genome shotgun (WGS) entry which is preliminary data.</text>
</comment>
<organism evidence="1 2">
    <name type="scientific">Reticulomyxa filosa</name>
    <dbReference type="NCBI Taxonomy" id="46433"/>
    <lineage>
        <taxon>Eukaryota</taxon>
        <taxon>Sar</taxon>
        <taxon>Rhizaria</taxon>
        <taxon>Retaria</taxon>
        <taxon>Foraminifera</taxon>
        <taxon>Monothalamids</taxon>
        <taxon>Reticulomyxidae</taxon>
        <taxon>Reticulomyxa</taxon>
    </lineage>
</organism>
<dbReference type="Proteomes" id="UP000023152">
    <property type="component" value="Unassembled WGS sequence"/>
</dbReference>